<sequence>MNRLRPSERFRPWISLYVTVIATATALIGIKQMRERNIWSMGDWLVNYQGGFVRRGLPGEAAFRLGQLMHVSPDVFVLIMQLACYAAMFYSFYRLLIGLRLKLWMILVLVSPATLAFQLEEYPSGFRKETILLAGLGLLILVLLRGSIRDAWISAYTTVFVAICILSHDAPILYGGLVLAALAIEFGLSRRLLNVLMCPLICMFCMLALTLTHHGDSNTTRRICASLGYNVEERILPAPCRGEIAQIGLTLQEERAEARYEHPLWHYNRRYLVCTLLASVPLIMAFAALWRWKAGRPLLKILLSMIALTSCAIGVLLYMTIDWGRWIYIGVFAIALLLMMIENIRQSDPSEREADERQRASRTQVWQTNIATVLFVAFYSLSWHLPHSRPNDFRFAGYTVRDYTSLALSDLRPSHFWRRAHR</sequence>
<feature type="transmembrane region" description="Helical" evidence="1">
    <location>
        <begin position="192"/>
        <end position="211"/>
    </location>
</feature>
<feature type="transmembrane region" description="Helical" evidence="1">
    <location>
        <begin position="326"/>
        <end position="344"/>
    </location>
</feature>
<proteinExistence type="predicted"/>
<gene>
    <name evidence="2" type="ORF">HDF08_003013</name>
</gene>
<feature type="transmembrane region" description="Helical" evidence="1">
    <location>
        <begin position="131"/>
        <end position="148"/>
    </location>
</feature>
<keyword evidence="1" id="KW-0472">Membrane</keyword>
<accession>A0A852VI90</accession>
<feature type="transmembrane region" description="Helical" evidence="1">
    <location>
        <begin position="75"/>
        <end position="93"/>
    </location>
</feature>
<dbReference type="AlphaFoldDB" id="A0A852VI90"/>
<organism evidence="2 3">
    <name type="scientific">Tunturiibacter lichenicola</name>
    <dbReference type="NCBI Taxonomy" id="2051959"/>
    <lineage>
        <taxon>Bacteria</taxon>
        <taxon>Pseudomonadati</taxon>
        <taxon>Acidobacteriota</taxon>
        <taxon>Terriglobia</taxon>
        <taxon>Terriglobales</taxon>
        <taxon>Acidobacteriaceae</taxon>
        <taxon>Tunturiibacter</taxon>
    </lineage>
</organism>
<dbReference type="Proteomes" id="UP000564385">
    <property type="component" value="Unassembled WGS sequence"/>
</dbReference>
<keyword evidence="1" id="KW-1133">Transmembrane helix</keyword>
<protein>
    <submittedName>
        <fullName evidence="2">Uncharacterized protein</fullName>
    </submittedName>
</protein>
<evidence type="ECO:0000313" key="3">
    <source>
        <dbReference type="Proteomes" id="UP000564385"/>
    </source>
</evidence>
<keyword evidence="1" id="KW-0812">Transmembrane</keyword>
<evidence type="ECO:0000313" key="2">
    <source>
        <dbReference type="EMBL" id="NYF90911.1"/>
    </source>
</evidence>
<evidence type="ECO:0000256" key="1">
    <source>
        <dbReference type="SAM" id="Phobius"/>
    </source>
</evidence>
<dbReference type="EMBL" id="JACCCU010000002">
    <property type="protein sequence ID" value="NYF90911.1"/>
    <property type="molecule type" value="Genomic_DNA"/>
</dbReference>
<comment type="caution">
    <text evidence="2">The sequence shown here is derived from an EMBL/GenBank/DDBJ whole genome shotgun (WGS) entry which is preliminary data.</text>
</comment>
<feature type="transmembrane region" description="Helical" evidence="1">
    <location>
        <begin position="301"/>
        <end position="320"/>
    </location>
</feature>
<feature type="transmembrane region" description="Helical" evidence="1">
    <location>
        <begin position="365"/>
        <end position="385"/>
    </location>
</feature>
<feature type="transmembrane region" description="Helical" evidence="1">
    <location>
        <begin position="270"/>
        <end position="289"/>
    </location>
</feature>
<feature type="transmembrane region" description="Helical" evidence="1">
    <location>
        <begin position="12"/>
        <end position="30"/>
    </location>
</feature>
<name>A0A852VI90_9BACT</name>
<feature type="transmembrane region" description="Helical" evidence="1">
    <location>
        <begin position="154"/>
        <end position="180"/>
    </location>
</feature>
<reference evidence="2 3" key="1">
    <citation type="submission" date="2020-07" db="EMBL/GenBank/DDBJ databases">
        <title>Genomic Encyclopedia of Type Strains, Phase IV (KMG-V): Genome sequencing to study the core and pangenomes of soil and plant-associated prokaryotes.</title>
        <authorList>
            <person name="Whitman W."/>
        </authorList>
    </citation>
    <scope>NUCLEOTIDE SEQUENCE [LARGE SCALE GENOMIC DNA]</scope>
    <source>
        <strain evidence="2 3">M8UP22</strain>
    </source>
</reference>